<accession>A0A199UCZ6</accession>
<evidence type="ECO:0000313" key="1">
    <source>
        <dbReference type="EMBL" id="OAY22323.1"/>
    </source>
</evidence>
<dbReference type="EMBL" id="KV450446">
    <property type="protein sequence ID" value="OAY22323.1"/>
    <property type="molecule type" value="Genomic_DNA"/>
</dbReference>
<organism evidence="1">
    <name type="scientific">Manihot esculenta</name>
    <name type="common">Cassava</name>
    <name type="synonym">Jatropha manihot</name>
    <dbReference type="NCBI Taxonomy" id="3983"/>
    <lineage>
        <taxon>Eukaryota</taxon>
        <taxon>Viridiplantae</taxon>
        <taxon>Streptophyta</taxon>
        <taxon>Embryophyta</taxon>
        <taxon>Tracheophyta</taxon>
        <taxon>Spermatophyta</taxon>
        <taxon>Magnoliopsida</taxon>
        <taxon>eudicotyledons</taxon>
        <taxon>Gunneridae</taxon>
        <taxon>Pentapetalae</taxon>
        <taxon>rosids</taxon>
        <taxon>fabids</taxon>
        <taxon>Malpighiales</taxon>
        <taxon>Euphorbiaceae</taxon>
        <taxon>Crotonoideae</taxon>
        <taxon>Manihoteae</taxon>
        <taxon>Manihot</taxon>
    </lineage>
</organism>
<reference evidence="1" key="1">
    <citation type="submission" date="2016-02" db="EMBL/GenBank/DDBJ databases">
        <title>WGS assembly of Manihot esculenta.</title>
        <authorList>
            <person name="Bredeson J.V."/>
            <person name="Prochnik S.E."/>
            <person name="Lyons J.B."/>
            <person name="Schmutz J."/>
            <person name="Grimwood J."/>
            <person name="Vrebalov J."/>
            <person name="Bart R.S."/>
            <person name="Amuge T."/>
            <person name="Ferguson M.E."/>
            <person name="Green R."/>
            <person name="Putnam N."/>
            <person name="Stites J."/>
            <person name="Rounsley S."/>
            <person name="Rokhsar D.S."/>
        </authorList>
    </citation>
    <scope>NUCLEOTIDE SEQUENCE [LARGE SCALE GENOMIC DNA]</scope>
    <source>
        <tissue evidence="1">Leaf</tissue>
    </source>
</reference>
<gene>
    <name evidence="1" type="ORF">MANES_S010800</name>
</gene>
<protein>
    <submittedName>
        <fullName evidence="1">Uncharacterized protein</fullName>
    </submittedName>
</protein>
<sequence>MPKTFTIFYYRYTFPCPPIHSSSFSFFFFFFHMYSLQNKKEQRRRLKILAPPFTEASVLVKVVKVPRLAQARLGSGASPRTILVP</sequence>
<proteinExistence type="predicted"/>
<name>A0A199UCZ6_MANES</name>
<dbReference type="AlphaFoldDB" id="A0A199UCZ6"/>